<dbReference type="PANTHER" id="PTHR38848">
    <property type="entry name" value="G-PROTEIN COUPLED RECEPTORS FAMILY 3 PROFILE DOMAIN-CONTAINING PROTEIN"/>
    <property type="match status" value="1"/>
</dbReference>
<feature type="transmembrane region" description="Helical" evidence="2">
    <location>
        <begin position="73"/>
        <end position="92"/>
    </location>
</feature>
<dbReference type="Proteomes" id="UP000001055">
    <property type="component" value="Unassembled WGS sequence"/>
</dbReference>
<dbReference type="eggNOG" id="ENOG502RY0X">
    <property type="taxonomic scope" value="Eukaryota"/>
</dbReference>
<accession>Q0U8G0</accession>
<dbReference type="KEGG" id="pno:SNOG_11954"/>
<gene>
    <name evidence="3" type="ORF">SNOG_11954</name>
</gene>
<feature type="transmembrane region" description="Helical" evidence="2">
    <location>
        <begin position="49"/>
        <end position="66"/>
    </location>
</feature>
<keyword evidence="2" id="KW-1133">Transmembrane helix</keyword>
<feature type="region of interest" description="Disordered" evidence="1">
    <location>
        <begin position="350"/>
        <end position="376"/>
    </location>
</feature>
<feature type="transmembrane region" description="Helical" evidence="2">
    <location>
        <begin position="128"/>
        <end position="147"/>
    </location>
</feature>
<name>Q0U8G0_PHANO</name>
<feature type="compositionally biased region" description="Gly residues" evidence="1">
    <location>
        <begin position="236"/>
        <end position="249"/>
    </location>
</feature>
<dbReference type="AlphaFoldDB" id="Q0U8G0"/>
<feature type="transmembrane region" description="Helical" evidence="2">
    <location>
        <begin position="21"/>
        <end position="43"/>
    </location>
</feature>
<feature type="region of interest" description="Disordered" evidence="1">
    <location>
        <begin position="267"/>
        <end position="298"/>
    </location>
</feature>
<dbReference type="HOGENOM" id="CLU_043698_3_1_1"/>
<dbReference type="RefSeq" id="XP_001802186.1">
    <property type="nucleotide sequence ID" value="XM_001802134.1"/>
</dbReference>
<sequence>MANESPPGSMLNAAVPLSGRLCATILQLITMCVLAFCIMIILIYVDSAVFVFATSIVLHGIGVNAGEMVCEASIFLCLLLYMSTKILTYYFLVERAVRAELTLCSRISYVNDKGVCIIGMQKVSMMPLIIFEAVVNIYLTLLFIIPLRGLVSYQTNSNPRIRRMAWRSFIGSLATLTVAVVNLTVLMVLDGEPAWVCFTCCNADILFCTSVLHWVTSKERQDEDSLARSNGYTAGKTGGNGGNPNGYGNGTLRSHISRRVSISDVDREMDKKNGLSTTSTVSPEKGISNPLQRPAVITTECKSATPVAGAFSKYRRGSEWDEEPLKGRKEDEVELRNIHVHTVQTREVEIDGEHERSMSHSAGASTDGETDAWSRRGVVVERMV</sequence>
<evidence type="ECO:0000256" key="1">
    <source>
        <dbReference type="SAM" id="MobiDB-lite"/>
    </source>
</evidence>
<feature type="region of interest" description="Disordered" evidence="1">
    <location>
        <begin position="225"/>
        <end position="253"/>
    </location>
</feature>
<evidence type="ECO:0000313" key="4">
    <source>
        <dbReference type="Proteomes" id="UP000001055"/>
    </source>
</evidence>
<dbReference type="EMBL" id="CH445345">
    <property type="protein sequence ID" value="EAT80366.2"/>
    <property type="molecule type" value="Genomic_DNA"/>
</dbReference>
<dbReference type="VEuPathDB" id="FungiDB:JI435_119540"/>
<organism evidence="3 4">
    <name type="scientific">Phaeosphaeria nodorum (strain SN15 / ATCC MYA-4574 / FGSC 10173)</name>
    <name type="common">Glume blotch fungus</name>
    <name type="synonym">Parastagonospora nodorum</name>
    <dbReference type="NCBI Taxonomy" id="321614"/>
    <lineage>
        <taxon>Eukaryota</taxon>
        <taxon>Fungi</taxon>
        <taxon>Dikarya</taxon>
        <taxon>Ascomycota</taxon>
        <taxon>Pezizomycotina</taxon>
        <taxon>Dothideomycetes</taxon>
        <taxon>Pleosporomycetidae</taxon>
        <taxon>Pleosporales</taxon>
        <taxon>Pleosporineae</taxon>
        <taxon>Phaeosphaeriaceae</taxon>
        <taxon>Parastagonospora</taxon>
    </lineage>
</organism>
<dbReference type="GeneID" id="5979096"/>
<dbReference type="InParanoid" id="Q0U8G0"/>
<dbReference type="PANTHER" id="PTHR38848:SF3">
    <property type="entry name" value="G-PROTEIN COUPLED RECEPTORS FAMILY 3 PROFILE DOMAIN-CONTAINING PROTEIN"/>
    <property type="match status" value="1"/>
</dbReference>
<reference evidence="4" key="1">
    <citation type="journal article" date="2007" name="Plant Cell">
        <title>Dothideomycete-plant interactions illuminated by genome sequencing and EST analysis of the wheat pathogen Stagonospora nodorum.</title>
        <authorList>
            <person name="Hane J.K."/>
            <person name="Lowe R.G."/>
            <person name="Solomon P.S."/>
            <person name="Tan K.C."/>
            <person name="Schoch C.L."/>
            <person name="Spatafora J.W."/>
            <person name="Crous P.W."/>
            <person name="Kodira C."/>
            <person name="Birren B.W."/>
            <person name="Galagan J.E."/>
            <person name="Torriani S.F."/>
            <person name="McDonald B.A."/>
            <person name="Oliver R.P."/>
        </authorList>
    </citation>
    <scope>NUCLEOTIDE SEQUENCE [LARGE SCALE GENOMIC DNA]</scope>
    <source>
        <strain evidence="4">SN15 / ATCC MYA-4574 / FGSC 10173</strain>
    </source>
</reference>
<protein>
    <submittedName>
        <fullName evidence="3">Uncharacterized protein</fullName>
    </submittedName>
</protein>
<evidence type="ECO:0000313" key="3">
    <source>
        <dbReference type="EMBL" id="EAT80366.2"/>
    </source>
</evidence>
<proteinExistence type="predicted"/>
<keyword evidence="2" id="KW-0472">Membrane</keyword>
<keyword evidence="2" id="KW-0812">Transmembrane</keyword>
<evidence type="ECO:0000256" key="2">
    <source>
        <dbReference type="SAM" id="Phobius"/>
    </source>
</evidence>
<feature type="transmembrane region" description="Helical" evidence="2">
    <location>
        <begin position="168"/>
        <end position="187"/>
    </location>
</feature>